<keyword evidence="3" id="KW-1185">Reference proteome</keyword>
<feature type="domain" description="DUF3686" evidence="1">
    <location>
        <begin position="8"/>
        <end position="226"/>
    </location>
</feature>
<protein>
    <submittedName>
        <fullName evidence="2">DNA repair ATPase</fullName>
    </submittedName>
</protein>
<dbReference type="InterPro" id="IPR020958">
    <property type="entry name" value="DUF3686"/>
</dbReference>
<evidence type="ECO:0000313" key="3">
    <source>
        <dbReference type="Proteomes" id="UP001057375"/>
    </source>
</evidence>
<accession>A0ABQ5L096</accession>
<reference evidence="2" key="1">
    <citation type="submission" date="2022-03" db="EMBL/GenBank/DDBJ databases">
        <title>Draft genome sequence of Aduncisulcus paluster, a free-living microaerophilic Fornicata.</title>
        <authorList>
            <person name="Yuyama I."/>
            <person name="Kume K."/>
            <person name="Tamura T."/>
            <person name="Inagaki Y."/>
            <person name="Hashimoto T."/>
        </authorList>
    </citation>
    <scope>NUCLEOTIDE SEQUENCE</scope>
    <source>
        <strain evidence="2">NY0171</strain>
    </source>
</reference>
<evidence type="ECO:0000313" key="2">
    <source>
        <dbReference type="EMBL" id="GKT37393.1"/>
    </source>
</evidence>
<gene>
    <name evidence="2" type="ORF">ADUPG1_003331</name>
</gene>
<comment type="caution">
    <text evidence="2">The sequence shown here is derived from an EMBL/GenBank/DDBJ whole genome shotgun (WGS) entry which is preliminary data.</text>
</comment>
<evidence type="ECO:0000259" key="1">
    <source>
        <dbReference type="Pfam" id="PF12458"/>
    </source>
</evidence>
<dbReference type="Proteomes" id="UP001057375">
    <property type="component" value="Unassembled WGS sequence"/>
</dbReference>
<feature type="non-terminal residue" evidence="2">
    <location>
        <position position="233"/>
    </location>
</feature>
<proteinExistence type="predicted"/>
<dbReference type="Pfam" id="PF12458">
    <property type="entry name" value="DUF3686"/>
    <property type="match status" value="1"/>
</dbReference>
<sequence length="233" mass="26863">MSTLEANMKDQQRTGLHPHVSIEDKVFVETIGGDLTIKIEDNTDTGKGIYSEDVEDKDQTLDDAEIYYVDLGQIIILKILPYKEKDFRYFVFNNKLKNIVRIDSIEHTCKLLPGGHGLIFPKGYYLQNGEYKLFEVPVEQPVFDELVTSSNGEDYQYIFYNMDSGTYLIYSYNIIEQSIDTPIICSGYSHFQNGEMVVFRHENDPRKNHALQVWQTPYVGKDYQVAGDNESVL</sequence>
<name>A0ABQ5L096_9EUKA</name>
<organism evidence="2 3">
    <name type="scientific">Aduncisulcus paluster</name>
    <dbReference type="NCBI Taxonomy" id="2918883"/>
    <lineage>
        <taxon>Eukaryota</taxon>
        <taxon>Metamonada</taxon>
        <taxon>Carpediemonas-like organisms</taxon>
        <taxon>Aduncisulcus</taxon>
    </lineage>
</organism>
<dbReference type="EMBL" id="BQXS01004529">
    <property type="protein sequence ID" value="GKT37393.1"/>
    <property type="molecule type" value="Genomic_DNA"/>
</dbReference>